<evidence type="ECO:0008006" key="4">
    <source>
        <dbReference type="Google" id="ProtNLM"/>
    </source>
</evidence>
<keyword evidence="3" id="KW-1185">Reference proteome</keyword>
<feature type="region of interest" description="Disordered" evidence="1">
    <location>
        <begin position="1"/>
        <end position="39"/>
    </location>
</feature>
<proteinExistence type="predicted"/>
<name>A0ABP1DQV7_9APHY</name>
<accession>A0ABP1DQV7</accession>
<dbReference type="EMBL" id="OZ037948">
    <property type="protein sequence ID" value="CAL1710186.1"/>
    <property type="molecule type" value="Genomic_DNA"/>
</dbReference>
<protein>
    <recommendedName>
        <fullName evidence="4">Hyaluronan/mRNA-binding protein domain-containing protein</fullName>
    </recommendedName>
</protein>
<dbReference type="Proteomes" id="UP001497453">
    <property type="component" value="Chromosome 5"/>
</dbReference>
<evidence type="ECO:0000313" key="3">
    <source>
        <dbReference type="Proteomes" id="UP001497453"/>
    </source>
</evidence>
<feature type="region of interest" description="Disordered" evidence="1">
    <location>
        <begin position="87"/>
        <end position="118"/>
    </location>
</feature>
<feature type="compositionally biased region" description="Low complexity" evidence="1">
    <location>
        <begin position="140"/>
        <end position="155"/>
    </location>
</feature>
<gene>
    <name evidence="2" type="ORF">GFSPODELE1_LOCUS7702</name>
</gene>
<feature type="region of interest" description="Disordered" evidence="1">
    <location>
        <begin position="140"/>
        <end position="165"/>
    </location>
</feature>
<evidence type="ECO:0000313" key="2">
    <source>
        <dbReference type="EMBL" id="CAL1710186.1"/>
    </source>
</evidence>
<reference evidence="3" key="1">
    <citation type="submission" date="2024-04" db="EMBL/GenBank/DDBJ databases">
        <authorList>
            <person name="Shaw F."/>
            <person name="Minotto A."/>
        </authorList>
    </citation>
    <scope>NUCLEOTIDE SEQUENCE [LARGE SCALE GENOMIC DNA]</scope>
</reference>
<feature type="compositionally biased region" description="Low complexity" evidence="1">
    <location>
        <begin position="96"/>
        <end position="109"/>
    </location>
</feature>
<organism evidence="2 3">
    <name type="scientific">Somion occarium</name>
    <dbReference type="NCBI Taxonomy" id="3059160"/>
    <lineage>
        <taxon>Eukaryota</taxon>
        <taxon>Fungi</taxon>
        <taxon>Dikarya</taxon>
        <taxon>Basidiomycota</taxon>
        <taxon>Agaricomycotina</taxon>
        <taxon>Agaricomycetes</taxon>
        <taxon>Polyporales</taxon>
        <taxon>Cerrenaceae</taxon>
        <taxon>Somion</taxon>
    </lineage>
</organism>
<evidence type="ECO:0000256" key="1">
    <source>
        <dbReference type="SAM" id="MobiDB-lite"/>
    </source>
</evidence>
<feature type="compositionally biased region" description="Basic and acidic residues" evidence="1">
    <location>
        <begin position="1"/>
        <end position="20"/>
    </location>
</feature>
<sequence>MTRTERASYPRALRKDRSEPKNAMNKRIPKQGAGPHNWGAIDDQLELESAAEADEEVELEREGGMYNFELHSTFTRLRIDSYLAVKPGEASEEVPRPSSVGSRRASSGSLTDEEREKARLTRLHAMARDDIDLNTIARTSSVVSTSPPTSIPVVSGNSTGALKLD</sequence>
<feature type="compositionally biased region" description="Polar residues" evidence="1">
    <location>
        <begin position="156"/>
        <end position="165"/>
    </location>
</feature>